<protein>
    <submittedName>
        <fullName evidence="2">Uncharacterized protein</fullName>
    </submittedName>
</protein>
<evidence type="ECO:0000313" key="2">
    <source>
        <dbReference type="EMBL" id="OWF37935.1"/>
    </source>
</evidence>
<comment type="caution">
    <text evidence="2">The sequence shown here is derived from an EMBL/GenBank/DDBJ whole genome shotgun (WGS) entry which is preliminary data.</text>
</comment>
<feature type="compositionally biased region" description="Low complexity" evidence="1">
    <location>
        <begin position="410"/>
        <end position="423"/>
    </location>
</feature>
<feature type="region of interest" description="Disordered" evidence="1">
    <location>
        <begin position="350"/>
        <end position="444"/>
    </location>
</feature>
<reference evidence="2 3" key="1">
    <citation type="journal article" date="2017" name="Nat. Ecol. Evol.">
        <title>Scallop genome provides insights into evolution of bilaterian karyotype and development.</title>
        <authorList>
            <person name="Wang S."/>
            <person name="Zhang J."/>
            <person name="Jiao W."/>
            <person name="Li J."/>
            <person name="Xun X."/>
            <person name="Sun Y."/>
            <person name="Guo X."/>
            <person name="Huan P."/>
            <person name="Dong B."/>
            <person name="Zhang L."/>
            <person name="Hu X."/>
            <person name="Sun X."/>
            <person name="Wang J."/>
            <person name="Zhao C."/>
            <person name="Wang Y."/>
            <person name="Wang D."/>
            <person name="Huang X."/>
            <person name="Wang R."/>
            <person name="Lv J."/>
            <person name="Li Y."/>
            <person name="Zhang Z."/>
            <person name="Liu B."/>
            <person name="Lu W."/>
            <person name="Hui Y."/>
            <person name="Liang J."/>
            <person name="Zhou Z."/>
            <person name="Hou R."/>
            <person name="Li X."/>
            <person name="Liu Y."/>
            <person name="Li H."/>
            <person name="Ning X."/>
            <person name="Lin Y."/>
            <person name="Zhao L."/>
            <person name="Xing Q."/>
            <person name="Dou J."/>
            <person name="Li Y."/>
            <person name="Mao J."/>
            <person name="Guo H."/>
            <person name="Dou H."/>
            <person name="Li T."/>
            <person name="Mu C."/>
            <person name="Jiang W."/>
            <person name="Fu Q."/>
            <person name="Fu X."/>
            <person name="Miao Y."/>
            <person name="Liu J."/>
            <person name="Yu Q."/>
            <person name="Li R."/>
            <person name="Liao H."/>
            <person name="Li X."/>
            <person name="Kong Y."/>
            <person name="Jiang Z."/>
            <person name="Chourrout D."/>
            <person name="Li R."/>
            <person name="Bao Z."/>
        </authorList>
    </citation>
    <scope>NUCLEOTIDE SEQUENCE [LARGE SCALE GENOMIC DNA]</scope>
    <source>
        <strain evidence="2 3">PY_sf001</strain>
    </source>
</reference>
<dbReference type="PANTHER" id="PTHR24652">
    <property type="entry name" value="LOW-DENSITY LIPOPROTEIN RECEPTOR CLASS A DOMAIN-CONTAINING PROTEIN 2"/>
    <property type="match status" value="1"/>
</dbReference>
<evidence type="ECO:0000313" key="3">
    <source>
        <dbReference type="Proteomes" id="UP000242188"/>
    </source>
</evidence>
<sequence length="444" mass="47835">MSTTVQKDFVTESCGHVLGPDFGAYLEFDRDLVFNEKSKPKVNVAEQLKGQLLECTVIVRGMPATPGLFPPEKRYMGIYWREFLIHDPKVKKKLGSTTPKDCGKAYVTMYNGKDKAAATQFFTLCGVDTVAPSYEWQGEYITLYFYLDYRNPALGNGTTLPPSATVDPQATTPVDDFDYPEVFFKLDITSFSYECNDTIEDVVLMCNESKRCLDDSLRCDYWYSKNCLNEFFPKDSSDVSKKYPGLCGKPKKPKPTTTTPAPPIPPPDLTPLYVVLGLIVGLSILYWCCCRPGWLPWRCARIRNCPCCVSCGTCFATCCPVCSPTGGPGGGAGACYCGSGGGGSPTGGAAWKGNLLDNENGSPGDSSPEGGAPPFTVFGGGGGGGGGVIGSPWKKKNAISPLENETPQKSSPSITSDPDTDSTALSNGWLNFLSGDGGHLREHR</sequence>
<gene>
    <name evidence="2" type="ORF">KP79_PYT14255</name>
</gene>
<accession>A0A210PN54</accession>
<dbReference type="PANTHER" id="PTHR24652:SF67">
    <property type="entry name" value="LOW-DENSITY LIPOPROTEIN RECEPTOR CLASS A DOMAIN-CONTAINING PROTEIN 2"/>
    <property type="match status" value="1"/>
</dbReference>
<dbReference type="EMBL" id="NEDP02005575">
    <property type="protein sequence ID" value="OWF37935.1"/>
    <property type="molecule type" value="Genomic_DNA"/>
</dbReference>
<dbReference type="InterPro" id="IPR042333">
    <property type="entry name" value="LRAD2/Mig-13-like"/>
</dbReference>
<proteinExistence type="predicted"/>
<dbReference type="Proteomes" id="UP000242188">
    <property type="component" value="Unassembled WGS sequence"/>
</dbReference>
<organism evidence="2 3">
    <name type="scientific">Mizuhopecten yessoensis</name>
    <name type="common">Japanese scallop</name>
    <name type="synonym">Patinopecten yessoensis</name>
    <dbReference type="NCBI Taxonomy" id="6573"/>
    <lineage>
        <taxon>Eukaryota</taxon>
        <taxon>Metazoa</taxon>
        <taxon>Spiralia</taxon>
        <taxon>Lophotrochozoa</taxon>
        <taxon>Mollusca</taxon>
        <taxon>Bivalvia</taxon>
        <taxon>Autobranchia</taxon>
        <taxon>Pteriomorphia</taxon>
        <taxon>Pectinida</taxon>
        <taxon>Pectinoidea</taxon>
        <taxon>Pectinidae</taxon>
        <taxon>Mizuhopecten</taxon>
    </lineage>
</organism>
<dbReference type="AlphaFoldDB" id="A0A210PN54"/>
<evidence type="ECO:0000256" key="1">
    <source>
        <dbReference type="SAM" id="MobiDB-lite"/>
    </source>
</evidence>
<name>A0A210PN54_MIZYE</name>
<dbReference type="OrthoDB" id="6514358at2759"/>
<feature type="compositionally biased region" description="Gly residues" evidence="1">
    <location>
        <begin position="378"/>
        <end position="389"/>
    </location>
</feature>
<keyword evidence="3" id="KW-1185">Reference proteome</keyword>